<dbReference type="VEuPathDB" id="FungiDB:AB675_5261"/>
<sequence>MPVVIAEPKDGGDGERSQGARSLLHVCLDVATNVLPDEPNPYSLVSTLPELLQTKMAVHLLSDRRELQNVKTYMDKIPLMDQEKHLTIDRNAKFAADHPDIFDDLDYSLGEVLRAAGLLPRTAAPSAARCLDGEVLLVENTTDSLLRFSICATFEHRRGRCRHRKHFKMGDLISPQLLERRLKLMKNERDWKLEDTNYDDPTTWTHGDLRLEVYLEDHDEEPDVTCVFKGDIDCVRGAEIYLNALLSPIERIDGNSNYGEEAFARCLSKLLELAKVEKDSAANGS</sequence>
<name>A0A0N1P021_9EURO</name>
<accession>A0A0N1P021</accession>
<keyword evidence="2" id="KW-1185">Reference proteome</keyword>
<evidence type="ECO:0000313" key="2">
    <source>
        <dbReference type="Proteomes" id="UP000038010"/>
    </source>
</evidence>
<evidence type="ECO:0000313" key="1">
    <source>
        <dbReference type="EMBL" id="KPI39254.1"/>
    </source>
</evidence>
<dbReference type="Proteomes" id="UP000038010">
    <property type="component" value="Unassembled WGS sequence"/>
</dbReference>
<proteinExistence type="predicted"/>
<protein>
    <submittedName>
        <fullName evidence="1">Uncharacterized protein</fullName>
    </submittedName>
</protein>
<reference evidence="1 2" key="1">
    <citation type="submission" date="2015-06" db="EMBL/GenBank/DDBJ databases">
        <title>Draft genome of the ant-associated black yeast Phialophora attae CBS 131958.</title>
        <authorList>
            <person name="Moreno L.F."/>
            <person name="Stielow B.J."/>
            <person name="de Hoog S."/>
            <person name="Vicente V.A."/>
            <person name="Weiss V.A."/>
            <person name="de Vries M."/>
            <person name="Cruz L.M."/>
            <person name="Souza E.M."/>
        </authorList>
    </citation>
    <scope>NUCLEOTIDE SEQUENCE [LARGE SCALE GENOMIC DNA]</scope>
    <source>
        <strain evidence="1 2">CBS 131958</strain>
    </source>
</reference>
<gene>
    <name evidence="1" type="ORF">AB675_5261</name>
</gene>
<comment type="caution">
    <text evidence="1">The sequence shown here is derived from an EMBL/GenBank/DDBJ whole genome shotgun (WGS) entry which is preliminary data.</text>
</comment>
<dbReference type="GeneID" id="28737340"/>
<dbReference type="AlphaFoldDB" id="A0A0N1P021"/>
<organism evidence="1 2">
    <name type="scientific">Cyphellophora attinorum</name>
    <dbReference type="NCBI Taxonomy" id="1664694"/>
    <lineage>
        <taxon>Eukaryota</taxon>
        <taxon>Fungi</taxon>
        <taxon>Dikarya</taxon>
        <taxon>Ascomycota</taxon>
        <taxon>Pezizomycotina</taxon>
        <taxon>Eurotiomycetes</taxon>
        <taxon>Chaetothyriomycetidae</taxon>
        <taxon>Chaetothyriales</taxon>
        <taxon>Cyphellophoraceae</taxon>
        <taxon>Cyphellophora</taxon>
    </lineage>
</organism>
<dbReference type="EMBL" id="LFJN01000015">
    <property type="protein sequence ID" value="KPI39254.1"/>
    <property type="molecule type" value="Genomic_DNA"/>
</dbReference>
<dbReference type="RefSeq" id="XP_017999217.1">
    <property type="nucleotide sequence ID" value="XM_018145460.1"/>
</dbReference>